<dbReference type="HOGENOM" id="CLU_3380714_0_0_7"/>
<sequence length="33" mass="3636">MIASVIGSSVKMITPKYRWVMTPLFSGIIPAIQ</sequence>
<dbReference type="AlphaFoldDB" id="K7YVD5"/>
<dbReference type="Proteomes" id="UP000010074">
    <property type="component" value="Chromosome"/>
</dbReference>
<proteinExistence type="predicted"/>
<dbReference type="STRING" id="1069642.Bdt_0955"/>
<evidence type="ECO:0000313" key="1">
    <source>
        <dbReference type="EMBL" id="AFY00655.1"/>
    </source>
</evidence>
<organism evidence="1 2">
    <name type="scientific">Bdellovibrio bacteriovorus str. Tiberius</name>
    <dbReference type="NCBI Taxonomy" id="1069642"/>
    <lineage>
        <taxon>Bacteria</taxon>
        <taxon>Pseudomonadati</taxon>
        <taxon>Bdellovibrionota</taxon>
        <taxon>Bdellovibrionia</taxon>
        <taxon>Bdellovibrionales</taxon>
        <taxon>Pseudobdellovibrionaceae</taxon>
        <taxon>Bdellovibrio</taxon>
    </lineage>
</organism>
<evidence type="ECO:0000313" key="2">
    <source>
        <dbReference type="Proteomes" id="UP000010074"/>
    </source>
</evidence>
<accession>K7YVD5</accession>
<protein>
    <submittedName>
        <fullName evidence="1">Uncharacterized protein</fullName>
    </submittedName>
</protein>
<gene>
    <name evidence="1" type="ORF">Bdt_0955</name>
</gene>
<dbReference type="EMBL" id="CP002930">
    <property type="protein sequence ID" value="AFY00655.1"/>
    <property type="molecule type" value="Genomic_DNA"/>
</dbReference>
<dbReference type="KEGG" id="bbat:Bdt_0955"/>
<reference evidence="1 2" key="1">
    <citation type="journal article" date="2012" name="BMC Genomics">
        <title>Genome analysis of a simultaneously predatory and prey-independent, novel Bdellovibrio bacteriovorus from the River Tiber, supports in silico predictions of both ancient and recent lateral gene transfer from diverse bacteria.</title>
        <authorList>
            <person name="Hobley L."/>
            <person name="Lerner T.R."/>
            <person name="Williams L.E."/>
            <person name="Lambert C."/>
            <person name="Till R."/>
            <person name="Milner D.S."/>
            <person name="Basford S.M."/>
            <person name="Capeness M.J."/>
            <person name="Fenton A.K."/>
            <person name="Atterbury R.J."/>
            <person name="Harris M.A."/>
            <person name="Sockett R.E."/>
        </authorList>
    </citation>
    <scope>NUCLEOTIDE SEQUENCE [LARGE SCALE GENOMIC DNA]</scope>
    <source>
        <strain evidence="1 2">Tiberius</strain>
    </source>
</reference>
<name>K7YVD5_BDEBC</name>